<feature type="signal peptide" evidence="1">
    <location>
        <begin position="1"/>
        <end position="21"/>
    </location>
</feature>
<accession>A0A1A9LBL7</accession>
<dbReference type="GO" id="GO:0004519">
    <property type="term" value="F:endonuclease activity"/>
    <property type="evidence" value="ECO:0007669"/>
    <property type="project" value="UniProtKB-KW"/>
</dbReference>
<protein>
    <submittedName>
        <fullName evidence="3">Endonuclease</fullName>
    </submittedName>
</protein>
<dbReference type="OrthoDB" id="9802724at2"/>
<organism evidence="3 4">
    <name type="scientific">Aequorivita soesokkakensis</name>
    <dbReference type="NCBI Taxonomy" id="1385699"/>
    <lineage>
        <taxon>Bacteria</taxon>
        <taxon>Pseudomonadati</taxon>
        <taxon>Bacteroidota</taxon>
        <taxon>Flavobacteriia</taxon>
        <taxon>Flavobacteriales</taxon>
        <taxon>Flavobacteriaceae</taxon>
        <taxon>Aequorivita</taxon>
    </lineage>
</organism>
<dbReference type="Proteomes" id="UP000077552">
    <property type="component" value="Unassembled WGS sequence"/>
</dbReference>
<dbReference type="Gene3D" id="3.60.10.10">
    <property type="entry name" value="Endonuclease/exonuclease/phosphatase"/>
    <property type="match status" value="1"/>
</dbReference>
<reference evidence="3 4" key="1">
    <citation type="submission" date="2016-05" db="EMBL/GenBank/DDBJ databases">
        <title>Genome sequencing of Vitellibacter soesokkakensis RSSK-12.</title>
        <authorList>
            <person name="Thevarajoo S."/>
            <person name="Selvaratnam C."/>
            <person name="Goh K.M."/>
            <person name="Chan K.-G."/>
            <person name="Chong C.S."/>
        </authorList>
    </citation>
    <scope>NUCLEOTIDE SEQUENCE [LARGE SCALE GENOMIC DNA]</scope>
    <source>
        <strain evidence="3 4">RSSK-12</strain>
    </source>
</reference>
<sequence>MLKLFRYSIFLSLFWSTFLFSQTEKEYKINTIAFYNLENLFDYEDDPITFDDDRTPEGKDHWTQEIYEAKLANMAKVISEIGADVTGTSPAIIGVSEIENRRVLEDLLNQKPLVNKNYGIVHFDSPDRRGIDVALLYEKKVFTPTNSKAYELFLYDDDDKTKRIYTRDQLLVSGMFDGEKIHIIVNHWPSRSGGEALSRTKRLKAAQLNKHIMDSLFSENPYAKIITMGDLNDDPTSASVKEILKAKDEREDMELKELYNPMEAMFKNGLGTLAYRDAWNLFDQIILSTELTKKDYSSYRFYKAGIFNKSYLETPRGQYKGYPFRSFVNGFTGGYSDHFPVYIYLIKEKTKN</sequence>
<evidence type="ECO:0000259" key="2">
    <source>
        <dbReference type="Pfam" id="PF19580"/>
    </source>
</evidence>
<keyword evidence="4" id="KW-1185">Reference proteome</keyword>
<proteinExistence type="predicted"/>
<feature type="domain" description="Endonuclease/exonuclease/phosphatase" evidence="2">
    <location>
        <begin position="31"/>
        <end position="347"/>
    </location>
</feature>
<keyword evidence="3" id="KW-0255">Endonuclease</keyword>
<evidence type="ECO:0000256" key="1">
    <source>
        <dbReference type="SAM" id="SignalP"/>
    </source>
</evidence>
<evidence type="ECO:0000313" key="3">
    <source>
        <dbReference type="EMBL" id="OAD90386.1"/>
    </source>
</evidence>
<dbReference type="Pfam" id="PF19580">
    <property type="entry name" value="Exo_endo_phos_3"/>
    <property type="match status" value="1"/>
</dbReference>
<keyword evidence="3" id="KW-0540">Nuclease</keyword>
<evidence type="ECO:0000313" key="4">
    <source>
        <dbReference type="Proteomes" id="UP000077552"/>
    </source>
</evidence>
<dbReference type="STRING" id="1385699.A7A78_05555"/>
<dbReference type="InterPro" id="IPR036691">
    <property type="entry name" value="Endo/exonu/phosph_ase_sf"/>
</dbReference>
<keyword evidence="1" id="KW-0732">Signal</keyword>
<dbReference type="PANTHER" id="PTHR42834">
    <property type="entry name" value="ENDONUCLEASE/EXONUCLEASE/PHOSPHATASE FAMILY PROTEIN (AFU_ORTHOLOGUE AFUA_3G09210)"/>
    <property type="match status" value="1"/>
</dbReference>
<comment type="caution">
    <text evidence="3">The sequence shown here is derived from an EMBL/GenBank/DDBJ whole genome shotgun (WGS) entry which is preliminary data.</text>
</comment>
<dbReference type="RefSeq" id="WP_068762703.1">
    <property type="nucleotide sequence ID" value="NZ_LXIE01000045.1"/>
</dbReference>
<keyword evidence="3" id="KW-0378">Hydrolase</keyword>
<dbReference type="EMBL" id="LXIE01000045">
    <property type="protein sequence ID" value="OAD90386.1"/>
    <property type="molecule type" value="Genomic_DNA"/>
</dbReference>
<gene>
    <name evidence="3" type="ORF">A7A78_05555</name>
</gene>
<feature type="chain" id="PRO_5008392008" evidence="1">
    <location>
        <begin position="22"/>
        <end position="352"/>
    </location>
</feature>
<dbReference type="AlphaFoldDB" id="A0A1A9LBL7"/>
<dbReference type="InterPro" id="IPR005135">
    <property type="entry name" value="Endo/exonuclease/phosphatase"/>
</dbReference>
<dbReference type="PANTHER" id="PTHR42834:SF1">
    <property type="entry name" value="ENDONUCLEASE_EXONUCLEASE_PHOSPHATASE FAMILY PROTEIN (AFU_ORTHOLOGUE AFUA_3G09210)"/>
    <property type="match status" value="1"/>
</dbReference>
<name>A0A1A9LBL7_9FLAO</name>
<dbReference type="SUPFAM" id="SSF56219">
    <property type="entry name" value="DNase I-like"/>
    <property type="match status" value="1"/>
</dbReference>